<protein>
    <submittedName>
        <fullName evidence="1">Uncharacterized protein</fullName>
    </submittedName>
</protein>
<reference evidence="1" key="1">
    <citation type="submission" date="2022-10" db="EMBL/GenBank/DDBJ databases">
        <title>Culturing micro-colonial fungi from biological soil crusts in the Mojave desert and describing Neophaeococcomyces mojavensis, and introducing the new genera and species Taxawa tesnikishii.</title>
        <authorList>
            <person name="Kurbessoian T."/>
            <person name="Stajich J.E."/>
        </authorList>
    </citation>
    <scope>NUCLEOTIDE SEQUENCE</scope>
    <source>
        <strain evidence="1">JES_112</strain>
    </source>
</reference>
<dbReference type="EMBL" id="JAPDRQ010000012">
    <property type="protein sequence ID" value="KAJ9662927.1"/>
    <property type="molecule type" value="Genomic_DNA"/>
</dbReference>
<evidence type="ECO:0000313" key="2">
    <source>
        <dbReference type="Proteomes" id="UP001172386"/>
    </source>
</evidence>
<keyword evidence="2" id="KW-1185">Reference proteome</keyword>
<comment type="caution">
    <text evidence="1">The sequence shown here is derived from an EMBL/GenBank/DDBJ whole genome shotgun (WGS) entry which is preliminary data.</text>
</comment>
<dbReference type="Proteomes" id="UP001172386">
    <property type="component" value="Unassembled WGS sequence"/>
</dbReference>
<accession>A0ACC3AII2</accession>
<organism evidence="1 2">
    <name type="scientific">Neophaeococcomyces mojaviensis</name>
    <dbReference type="NCBI Taxonomy" id="3383035"/>
    <lineage>
        <taxon>Eukaryota</taxon>
        <taxon>Fungi</taxon>
        <taxon>Dikarya</taxon>
        <taxon>Ascomycota</taxon>
        <taxon>Pezizomycotina</taxon>
        <taxon>Eurotiomycetes</taxon>
        <taxon>Chaetothyriomycetidae</taxon>
        <taxon>Chaetothyriales</taxon>
        <taxon>Chaetothyriales incertae sedis</taxon>
        <taxon>Neophaeococcomyces</taxon>
    </lineage>
</organism>
<proteinExistence type="predicted"/>
<name>A0ACC3AII2_9EURO</name>
<evidence type="ECO:0000313" key="1">
    <source>
        <dbReference type="EMBL" id="KAJ9662927.1"/>
    </source>
</evidence>
<sequence>MSSRKGPLAELSQPHATPSRRGPSTPHGLNTVQQRTGARLRSARSVRHVDANSVRPGSARGILRRLAKISAPTTKRRIVTPTSAHDAEENHAPLQHDESDDEDMKQPKLNFQIEESIEEEDSEIPVAPTPSAFLEDTDDDDEPPTVTFQNFDDGHDVAQRRKSRVSFLPQSDSAIADENAEDGDDGNSTFMTERGRRAVSEEATKMSRYSFGSIRMSEFGSELEIRRQSDRQQKLAALQVEDYGGGIDIDIDDNDVILGGETEDLRNVRRPASPIADDEDGDSFHIPDTNSDTFQLDIPDFIPDHVMAPQQAEGRNKLLPADSILVEDEPNELDNPATPQATSSGRRQTLLESVAATARPQARRKLKMNQRGNMVPSLASSLIKRIVHDSQEKGKKRKTTLGKEHMKALEQATEWFFEQVGQDLEAYSSHGKRKKRIDADDVLLLMRRQRVLRHDGELRQLAKDWLPREMLNELHLPDRP</sequence>
<gene>
    <name evidence="1" type="ORF">H2198_001155</name>
</gene>